<name>A0A7X9ZT65_9SPHN</name>
<dbReference type="Proteomes" id="UP000519023">
    <property type="component" value="Unassembled WGS sequence"/>
</dbReference>
<organism evidence="1 2">
    <name type="scientific">Sphingobium psychrophilum</name>
    <dbReference type="NCBI Taxonomy" id="2728834"/>
    <lineage>
        <taxon>Bacteria</taxon>
        <taxon>Pseudomonadati</taxon>
        <taxon>Pseudomonadota</taxon>
        <taxon>Alphaproteobacteria</taxon>
        <taxon>Sphingomonadales</taxon>
        <taxon>Sphingomonadaceae</taxon>
        <taxon>Sphingobium</taxon>
    </lineage>
</organism>
<dbReference type="Pfam" id="PF11367">
    <property type="entry name" value="Tail_completion_gp17"/>
    <property type="match status" value="1"/>
</dbReference>
<dbReference type="EMBL" id="JABBFV010000009">
    <property type="protein sequence ID" value="NML11302.1"/>
    <property type="molecule type" value="Genomic_DNA"/>
</dbReference>
<comment type="caution">
    <text evidence="1">The sequence shown here is derived from an EMBL/GenBank/DDBJ whole genome shotgun (WGS) entry which is preliminary data.</text>
</comment>
<evidence type="ECO:0000313" key="2">
    <source>
        <dbReference type="Proteomes" id="UP000519023"/>
    </source>
</evidence>
<dbReference type="RefSeq" id="WP_169573818.1">
    <property type="nucleotide sequence ID" value="NZ_JABBFV010000009.1"/>
</dbReference>
<gene>
    <name evidence="1" type="ORF">HHL08_14295</name>
</gene>
<keyword evidence="2" id="KW-1185">Reference proteome</keyword>
<sequence length="142" mass="15041">MPTNLDLTQAIRGKILAALKADTDLSAVVAGRIYPQAVPATLTYPYIKIGSPITTPQFIDGGDGCDYSAAIHCFTKKKGGALPPEEMAMAINAHVVRILNAIEVSEIGDSLTLDIFPRQAQTMLDGDADSFHGFVTFDASAS</sequence>
<evidence type="ECO:0000313" key="1">
    <source>
        <dbReference type="EMBL" id="NML11302.1"/>
    </source>
</evidence>
<dbReference type="InterPro" id="IPR021508">
    <property type="entry name" value="Gp17-like"/>
</dbReference>
<dbReference type="Gene3D" id="3.30.2000.30">
    <property type="match status" value="1"/>
</dbReference>
<protein>
    <submittedName>
        <fullName evidence="1">DUF3168 domain-containing protein</fullName>
    </submittedName>
</protein>
<dbReference type="InterPro" id="IPR053745">
    <property type="entry name" value="Viral_Tail_Comp_sf"/>
</dbReference>
<reference evidence="1 2" key="1">
    <citation type="submission" date="2020-04" db="EMBL/GenBank/DDBJ databases">
        <title>Sphingobium sp. AR-3-1 isolated from Arctic soil.</title>
        <authorList>
            <person name="Dahal R.H."/>
            <person name="Chaudhary D.K."/>
        </authorList>
    </citation>
    <scope>NUCLEOTIDE SEQUENCE [LARGE SCALE GENOMIC DNA]</scope>
    <source>
        <strain evidence="1 2">AR-3-1</strain>
    </source>
</reference>
<accession>A0A7X9ZT65</accession>
<dbReference type="AlphaFoldDB" id="A0A7X9ZT65"/>
<proteinExistence type="predicted"/>